<reference evidence="2 3" key="1">
    <citation type="journal article" date="2011" name="Stand. Genomic Sci.">
        <title>Complete genome sequence of Rhodospirillum rubrum type strain (S1).</title>
        <authorList>
            <person name="Munk A.C."/>
            <person name="Copeland A."/>
            <person name="Lucas S."/>
            <person name="Lapidus A."/>
            <person name="Del Rio T.G."/>
            <person name="Barry K."/>
            <person name="Detter J.C."/>
            <person name="Hammon N."/>
            <person name="Israni S."/>
            <person name="Pitluck S."/>
            <person name="Brettin T."/>
            <person name="Bruce D."/>
            <person name="Han C."/>
            <person name="Tapia R."/>
            <person name="Gilna P."/>
            <person name="Schmutz J."/>
            <person name="Larimer F."/>
            <person name="Land M."/>
            <person name="Kyrpides N.C."/>
            <person name="Mavromatis K."/>
            <person name="Richardson P."/>
            <person name="Rohde M."/>
            <person name="Goker M."/>
            <person name="Klenk H.P."/>
            <person name="Zhang Y."/>
            <person name="Roberts G.P."/>
            <person name="Reslewic S."/>
            <person name="Schwartz D.C."/>
        </authorList>
    </citation>
    <scope>NUCLEOTIDE SEQUENCE [LARGE SCALE GENOMIC DNA]</scope>
    <source>
        <strain evidence="3">ATCC 11170 / ATH 1.1.1 / DSM 467 / LMG 4362 / NCIMB 8255 / S1</strain>
    </source>
</reference>
<sequence>MARAENINPGILVWARESAGLGLEEAAHRLGIPSSQRKTAVEKLREIEAGQTFPTRALLSKFSAVYRRPLITFYMKEPPRKGLRGEDFRTLSTPVSGRENAVLDALLRDVRARQEMVKSLLEDEEEARPLPFVGSAKREDGVGAVVNAIAKTLGYDPDAQPRGRRGTGVDDLFKDLRTRAEGVGIFVLLMGDLGSRHSTISEAVFRGFTIADKIAPFVIINDRDARAARSFTLLHELAHLWLGQTGVSGAVETAEISSRVGVIERFCNDVAGEFLLPSAAFKDRPEMLEAATKDAAHRVVSDLARTWSVSESMMAYKLARIGWIGGALYQDLAADFAARWQARKDRAEENKKEGGPSYYVVKRFKLGDALVDVVRRTLRDNLITHTKAAKVLGVKPGSVDPLIRNFEKTKGVFLPDSRG</sequence>
<keyword evidence="3" id="KW-1185">Reference proteome</keyword>
<dbReference type="Gene3D" id="1.10.10.2910">
    <property type="match status" value="1"/>
</dbReference>
<dbReference type="InterPro" id="IPR010359">
    <property type="entry name" value="IrrE_HExxH"/>
</dbReference>
<dbReference type="EnsemblBacteria" id="ABC21341">
    <property type="protein sequence ID" value="ABC21341"/>
    <property type="gene ID" value="Rru_A0537"/>
</dbReference>
<dbReference type="Proteomes" id="UP000001929">
    <property type="component" value="Chromosome"/>
</dbReference>
<evidence type="ECO:0000259" key="1">
    <source>
        <dbReference type="SMART" id="SM00530"/>
    </source>
</evidence>
<dbReference type="HOGENOM" id="CLU_057454_1_0_5"/>
<dbReference type="PANTHER" id="PTHR43236:SF2">
    <property type="entry name" value="BLL0069 PROTEIN"/>
    <property type="match status" value="1"/>
</dbReference>
<dbReference type="InterPro" id="IPR001387">
    <property type="entry name" value="Cro/C1-type_HTH"/>
</dbReference>
<dbReference type="PhylomeDB" id="Q2RX04"/>
<dbReference type="CDD" id="cd00093">
    <property type="entry name" value="HTH_XRE"/>
    <property type="match status" value="1"/>
</dbReference>
<dbReference type="PANTHER" id="PTHR43236">
    <property type="entry name" value="ANTITOXIN HIGA1"/>
    <property type="match status" value="1"/>
</dbReference>
<dbReference type="InterPro" id="IPR052345">
    <property type="entry name" value="Rad_response_metalloprotease"/>
</dbReference>
<dbReference type="SMART" id="SM00530">
    <property type="entry name" value="HTH_XRE"/>
    <property type="match status" value="1"/>
</dbReference>
<protein>
    <recommendedName>
        <fullName evidence="1">HTH cro/C1-type domain-containing protein</fullName>
    </recommendedName>
</protein>
<evidence type="ECO:0000313" key="2">
    <source>
        <dbReference type="EMBL" id="ABC21341.1"/>
    </source>
</evidence>
<dbReference type="STRING" id="269796.Rru_A0537"/>
<proteinExistence type="predicted"/>
<name>Q2RX04_RHORT</name>
<organism evidence="2 3">
    <name type="scientific">Rhodospirillum rubrum (strain ATCC 11170 / ATH 1.1.1 / DSM 467 / LMG 4362 / NCIMB 8255 / S1)</name>
    <dbReference type="NCBI Taxonomy" id="269796"/>
    <lineage>
        <taxon>Bacteria</taxon>
        <taxon>Pseudomonadati</taxon>
        <taxon>Pseudomonadota</taxon>
        <taxon>Alphaproteobacteria</taxon>
        <taxon>Rhodospirillales</taxon>
        <taxon>Rhodospirillaceae</taxon>
        <taxon>Rhodospirillum</taxon>
    </lineage>
</organism>
<evidence type="ECO:0000313" key="3">
    <source>
        <dbReference type="Proteomes" id="UP000001929"/>
    </source>
</evidence>
<dbReference type="EMBL" id="CP000230">
    <property type="protein sequence ID" value="ABC21341.1"/>
    <property type="molecule type" value="Genomic_DNA"/>
</dbReference>
<feature type="domain" description="HTH cro/C1-type" evidence="1">
    <location>
        <begin position="11"/>
        <end position="73"/>
    </location>
</feature>
<dbReference type="eggNOG" id="COG2856">
    <property type="taxonomic scope" value="Bacteria"/>
</dbReference>
<dbReference type="PATRIC" id="fig|269796.9.peg.592"/>
<gene>
    <name evidence="2" type="ordered locus">Rru_A0537</name>
</gene>
<dbReference type="KEGG" id="rru:Rru_A0537"/>
<accession>Q2RX04</accession>
<dbReference type="RefSeq" id="WP_011388295.1">
    <property type="nucleotide sequence ID" value="NC_007643.1"/>
</dbReference>
<dbReference type="Pfam" id="PF06114">
    <property type="entry name" value="Peptidase_M78"/>
    <property type="match status" value="1"/>
</dbReference>
<dbReference type="AlphaFoldDB" id="Q2RX04"/>